<name>A0A6J6SHL6_9ZZZZ</name>
<proteinExistence type="predicted"/>
<protein>
    <submittedName>
        <fullName evidence="1">Unannotated protein</fullName>
    </submittedName>
</protein>
<gene>
    <name evidence="1" type="ORF">UFOPK2579_02786</name>
</gene>
<accession>A0A6J6SHL6</accession>
<dbReference type="AlphaFoldDB" id="A0A6J6SHL6"/>
<sequence>MSTTFDWITGRTVPSDIGRTRSRATCCWTRPGTVRRVHPPETVRTMDGTLVTGTARPTLAAALSHPCSGLSTASAGVPVALLREEET</sequence>
<dbReference type="EMBL" id="CAEZXR010000456">
    <property type="protein sequence ID" value="CAB4734374.1"/>
    <property type="molecule type" value="Genomic_DNA"/>
</dbReference>
<reference evidence="1" key="1">
    <citation type="submission" date="2020-05" db="EMBL/GenBank/DDBJ databases">
        <authorList>
            <person name="Chiriac C."/>
            <person name="Salcher M."/>
            <person name="Ghai R."/>
            <person name="Kavagutti S V."/>
        </authorList>
    </citation>
    <scope>NUCLEOTIDE SEQUENCE</scope>
</reference>
<evidence type="ECO:0000313" key="1">
    <source>
        <dbReference type="EMBL" id="CAB4734374.1"/>
    </source>
</evidence>
<organism evidence="1">
    <name type="scientific">freshwater metagenome</name>
    <dbReference type="NCBI Taxonomy" id="449393"/>
    <lineage>
        <taxon>unclassified sequences</taxon>
        <taxon>metagenomes</taxon>
        <taxon>ecological metagenomes</taxon>
    </lineage>
</organism>